<dbReference type="Gene3D" id="1.10.260.40">
    <property type="entry name" value="lambda repressor-like DNA-binding domains"/>
    <property type="match status" value="1"/>
</dbReference>
<dbReference type="PROSITE" id="PS50932">
    <property type="entry name" value="HTH_LACI_2"/>
    <property type="match status" value="1"/>
</dbReference>
<dbReference type="RefSeq" id="WP_225252333.1">
    <property type="nucleotide sequence ID" value="NZ_JAIWIU010000259.1"/>
</dbReference>
<dbReference type="SUPFAM" id="SSF47413">
    <property type="entry name" value="lambda repressor-like DNA-binding domains"/>
    <property type="match status" value="1"/>
</dbReference>
<evidence type="ECO:0000256" key="3">
    <source>
        <dbReference type="ARBA" id="ARBA00023163"/>
    </source>
</evidence>
<accession>A0ABS7YVP1</accession>
<evidence type="ECO:0000256" key="1">
    <source>
        <dbReference type="ARBA" id="ARBA00023015"/>
    </source>
</evidence>
<evidence type="ECO:0000259" key="4">
    <source>
        <dbReference type="PROSITE" id="PS50932"/>
    </source>
</evidence>
<keyword evidence="6" id="KW-1185">Reference proteome</keyword>
<organism evidence="5 6">
    <name type="scientific">Vibrio tritonius</name>
    <dbReference type="NCBI Taxonomy" id="1435069"/>
    <lineage>
        <taxon>Bacteria</taxon>
        <taxon>Pseudomonadati</taxon>
        <taxon>Pseudomonadota</taxon>
        <taxon>Gammaproteobacteria</taxon>
        <taxon>Vibrionales</taxon>
        <taxon>Vibrionaceae</taxon>
        <taxon>Vibrio</taxon>
    </lineage>
</organism>
<dbReference type="InterPro" id="IPR010982">
    <property type="entry name" value="Lambda_DNA-bd_dom_sf"/>
</dbReference>
<dbReference type="PANTHER" id="PTHR30146">
    <property type="entry name" value="LACI-RELATED TRANSCRIPTIONAL REPRESSOR"/>
    <property type="match status" value="1"/>
</dbReference>
<name>A0ABS7YVP1_9VIBR</name>
<gene>
    <name evidence="5" type="ORF">LDJ79_23570</name>
</gene>
<dbReference type="InterPro" id="IPR000843">
    <property type="entry name" value="HTH_LacI"/>
</dbReference>
<sequence length="334" mass="35971">MATITDVCKFTGLSKATVSRVINASGQVKESTREKVLSAMKTLNYHPSSVAQALATNVSNSIGLILPQFQSNYFGSILCEAEQCAQQANKKLLVVSSKNSAIGEQEALSTLAMQRCDAILLYSRHLTPAQLHDCQNELGVPLIILNRQLTLNNVHSFGLEQGQLAAIAMQHLLELGHQSIACISSPLASETGKLRYHAYLEALKQASLPAYQEWFAEGENTLETGYQAAKKLLSSGRPFSAIFACNDDMALGAIRALHDAGYNVPQDISVIGIDNEPAAAYAMPSLSSVSLPISVLTHDAMQVAIHHSTKQPTAIIHKTYPGVLVSRESTLQVS</sequence>
<keyword evidence="3" id="KW-0804">Transcription</keyword>
<evidence type="ECO:0000313" key="6">
    <source>
        <dbReference type="Proteomes" id="UP001199044"/>
    </source>
</evidence>
<dbReference type="InterPro" id="IPR046335">
    <property type="entry name" value="LacI/GalR-like_sensor"/>
</dbReference>
<dbReference type="PANTHER" id="PTHR30146:SF67">
    <property type="entry name" value="HTH-TYPE TRANSCRIPTIONAL REGULATOR ASCG"/>
    <property type="match status" value="1"/>
</dbReference>
<dbReference type="Pfam" id="PF00356">
    <property type="entry name" value="LacI"/>
    <property type="match status" value="1"/>
</dbReference>
<dbReference type="Pfam" id="PF13377">
    <property type="entry name" value="Peripla_BP_3"/>
    <property type="match status" value="1"/>
</dbReference>
<reference evidence="6" key="1">
    <citation type="submission" date="2023-07" db="EMBL/GenBank/DDBJ databases">
        <title>Molecular identification of indigenous halophilic bacteria isolated from red sea cost, biodegradation of synthetic dyes and assessment of degraded metabolite toxicity.</title>
        <authorList>
            <person name="Chaieb K."/>
            <person name="Altayb H.N."/>
        </authorList>
    </citation>
    <scope>NUCLEOTIDE SEQUENCE [LARGE SCALE GENOMIC DNA]</scope>
    <source>
        <strain evidence="6">K20</strain>
    </source>
</reference>
<feature type="domain" description="HTH lacI-type" evidence="4">
    <location>
        <begin position="2"/>
        <end position="56"/>
    </location>
</feature>
<dbReference type="SMART" id="SM00354">
    <property type="entry name" value="HTH_LACI"/>
    <property type="match status" value="1"/>
</dbReference>
<keyword evidence="2" id="KW-0238">DNA-binding</keyword>
<evidence type="ECO:0000256" key="2">
    <source>
        <dbReference type="ARBA" id="ARBA00023125"/>
    </source>
</evidence>
<dbReference type="SUPFAM" id="SSF53822">
    <property type="entry name" value="Periplasmic binding protein-like I"/>
    <property type="match status" value="1"/>
</dbReference>
<keyword evidence="1" id="KW-0805">Transcription regulation</keyword>
<evidence type="ECO:0000313" key="5">
    <source>
        <dbReference type="EMBL" id="MCA2019107.1"/>
    </source>
</evidence>
<comment type="caution">
    <text evidence="5">The sequence shown here is derived from an EMBL/GenBank/DDBJ whole genome shotgun (WGS) entry which is preliminary data.</text>
</comment>
<dbReference type="Gene3D" id="3.40.50.2300">
    <property type="match status" value="2"/>
</dbReference>
<dbReference type="CDD" id="cd01392">
    <property type="entry name" value="HTH_LacI"/>
    <property type="match status" value="1"/>
</dbReference>
<dbReference type="InterPro" id="IPR028082">
    <property type="entry name" value="Peripla_BP_I"/>
</dbReference>
<dbReference type="EMBL" id="JAIWIU010000259">
    <property type="protein sequence ID" value="MCA2019107.1"/>
    <property type="molecule type" value="Genomic_DNA"/>
</dbReference>
<protein>
    <submittedName>
        <fullName evidence="5">LacI family transcriptional regulator</fullName>
    </submittedName>
</protein>
<proteinExistence type="predicted"/>
<dbReference type="Proteomes" id="UP001199044">
    <property type="component" value="Unassembled WGS sequence"/>
</dbReference>